<dbReference type="PANTHER" id="PTHR30349:SF64">
    <property type="entry name" value="PROPHAGE INTEGRASE INTD-RELATED"/>
    <property type="match status" value="1"/>
</dbReference>
<dbReference type="CDD" id="cd00796">
    <property type="entry name" value="INT_Rci_Hp1_C"/>
    <property type="match status" value="1"/>
</dbReference>
<dbReference type="OrthoDB" id="9803188at2"/>
<dbReference type="Pfam" id="PF00589">
    <property type="entry name" value="Phage_integrase"/>
    <property type="match status" value="1"/>
</dbReference>
<dbReference type="GO" id="GO:0003677">
    <property type="term" value="F:DNA binding"/>
    <property type="evidence" value="ECO:0007669"/>
    <property type="project" value="UniProtKB-UniRule"/>
</dbReference>
<dbReference type="EMBL" id="CP001147">
    <property type="protein sequence ID" value="ACI20993.1"/>
    <property type="molecule type" value="Genomic_DNA"/>
</dbReference>
<dbReference type="GO" id="GO:0006310">
    <property type="term" value="P:DNA recombination"/>
    <property type="evidence" value="ECO:0000318"/>
    <property type="project" value="GO_Central"/>
</dbReference>
<sequence length="345" mass="40579">MGLYKRGNIWWFSVTIKGKQFRFSTKTTDRKKATEIYAKALLELDNPTKDVENQISFGEFFENQYLPFSERQASHQSKKYYFKVIPEWFKKIPINQITTRDIELLQGDLLKGRTPASVNRIIATIKHSLRKAYEWELTEEETLKRVQRVKPLKGEVQRLRFLSLEECHKLIEVAEPHLKPIIITALNTGMRKGEILSLTWSQIDLKHGFIHLEKTKNGERRDIPMNDTLKILFRDLIKNRRLDSDYVFLNPETGKRLTDIKRSFRTACKRAGITDFRFHDLRHTFASHLIMNGVDLKTVQELLGHKTIKMTLKYSHLSKAHKEKAVNTLNITIYHNFITVRQERG</sequence>
<dbReference type="PANTHER" id="PTHR30349">
    <property type="entry name" value="PHAGE INTEGRASE-RELATED"/>
    <property type="match status" value="1"/>
</dbReference>
<evidence type="ECO:0000313" key="8">
    <source>
        <dbReference type="EMBL" id="ACI20993.1"/>
    </source>
</evidence>
<dbReference type="HOGENOM" id="CLU_027562_17_7_0"/>
<evidence type="ECO:0000256" key="5">
    <source>
        <dbReference type="PROSITE-ProRule" id="PRU01248"/>
    </source>
</evidence>
<dbReference type="InterPro" id="IPR050090">
    <property type="entry name" value="Tyrosine_recombinase_XerCD"/>
</dbReference>
<evidence type="ECO:0000256" key="3">
    <source>
        <dbReference type="ARBA" id="ARBA00023125"/>
    </source>
</evidence>
<dbReference type="EnsemblBacteria" id="ACI20993">
    <property type="protein sequence ID" value="ACI20993"/>
    <property type="gene ID" value="THEYE_A0315"/>
</dbReference>
<comment type="similarity">
    <text evidence="1">Belongs to the 'phage' integrase family.</text>
</comment>
<dbReference type="InterPro" id="IPR002104">
    <property type="entry name" value="Integrase_catalytic"/>
</dbReference>
<keyword evidence="9" id="KW-1185">Reference proteome</keyword>
<organism evidence="8 9">
    <name type="scientific">Thermodesulfovibrio yellowstonii (strain ATCC 51303 / DSM 11347 / YP87)</name>
    <dbReference type="NCBI Taxonomy" id="289376"/>
    <lineage>
        <taxon>Bacteria</taxon>
        <taxon>Pseudomonadati</taxon>
        <taxon>Nitrospirota</taxon>
        <taxon>Thermodesulfovibrionia</taxon>
        <taxon>Thermodesulfovibrionales</taxon>
        <taxon>Thermodesulfovibrionaceae</taxon>
        <taxon>Thermodesulfovibrio</taxon>
    </lineage>
</organism>
<dbReference type="PROSITE" id="PS51900">
    <property type="entry name" value="CB"/>
    <property type="match status" value="1"/>
</dbReference>
<evidence type="ECO:0000256" key="1">
    <source>
        <dbReference type="ARBA" id="ARBA00008857"/>
    </source>
</evidence>
<protein>
    <submittedName>
        <fullName evidence="8">Site specific recombinase</fullName>
    </submittedName>
</protein>
<dbReference type="AlphaFoldDB" id="B5YIK4"/>
<gene>
    <name evidence="8" type="ordered locus">THEYE_A0315</name>
</gene>
<evidence type="ECO:0000256" key="4">
    <source>
        <dbReference type="ARBA" id="ARBA00023172"/>
    </source>
</evidence>
<feature type="domain" description="Core-binding (CB)" evidence="7">
    <location>
        <begin position="48"/>
        <end position="133"/>
    </location>
</feature>
<dbReference type="eggNOG" id="COG0582">
    <property type="taxonomic scope" value="Bacteria"/>
</dbReference>
<dbReference type="InterPro" id="IPR044068">
    <property type="entry name" value="CB"/>
</dbReference>
<dbReference type="KEGG" id="tye:THEYE_A0315"/>
<keyword evidence="4" id="KW-0233">DNA recombination</keyword>
<feature type="domain" description="Tyr recombinase" evidence="6">
    <location>
        <begin position="157"/>
        <end position="327"/>
    </location>
</feature>
<accession>B5YIK4</accession>
<name>B5YIK4_THEYD</name>
<dbReference type="RefSeq" id="WP_012545721.1">
    <property type="nucleotide sequence ID" value="NC_011296.1"/>
</dbReference>
<dbReference type="STRING" id="289376.THEYE_A0315"/>
<evidence type="ECO:0000259" key="6">
    <source>
        <dbReference type="PROSITE" id="PS51898"/>
    </source>
</evidence>
<dbReference type="SUPFAM" id="SSF56349">
    <property type="entry name" value="DNA breaking-rejoining enzymes"/>
    <property type="match status" value="1"/>
</dbReference>
<dbReference type="PROSITE" id="PS51898">
    <property type="entry name" value="TYR_RECOMBINASE"/>
    <property type="match status" value="1"/>
</dbReference>
<dbReference type="FunCoup" id="B5YIK4">
    <property type="interactions" value="54"/>
</dbReference>
<dbReference type="GO" id="GO:0007059">
    <property type="term" value="P:chromosome segregation"/>
    <property type="evidence" value="ECO:0000318"/>
    <property type="project" value="GO_Central"/>
</dbReference>
<keyword evidence="3 5" id="KW-0238">DNA-binding</keyword>
<reference evidence="8 9" key="2">
    <citation type="journal article" date="2015" name="Genome Announc.">
        <title>Genome Sequence of the Sulfate-Reducing Thermophilic Bacterium Thermodesulfovibrio yellowstonii Strain DSM 11347T (Phylum Nitrospirae).</title>
        <authorList>
            <person name="Bhatnagar S."/>
            <person name="Badger J.H."/>
            <person name="Madupu R."/>
            <person name="Khouri H.M."/>
            <person name="O'Connor E.M."/>
            <person name="Robb F.T."/>
            <person name="Ward N.L."/>
            <person name="Eisen J.A."/>
        </authorList>
    </citation>
    <scope>NUCLEOTIDE SEQUENCE [LARGE SCALE GENOMIC DNA]</scope>
    <source>
        <strain evidence="9">ATCC 51303 / DSM 11347 / YP87</strain>
    </source>
</reference>
<dbReference type="Gene3D" id="1.10.443.10">
    <property type="entry name" value="Intergrase catalytic core"/>
    <property type="match status" value="1"/>
</dbReference>
<dbReference type="Proteomes" id="UP000000718">
    <property type="component" value="Chromosome"/>
</dbReference>
<evidence type="ECO:0000256" key="2">
    <source>
        <dbReference type="ARBA" id="ARBA00022908"/>
    </source>
</evidence>
<dbReference type="Gene3D" id="1.10.150.130">
    <property type="match status" value="1"/>
</dbReference>
<proteinExistence type="inferred from homology"/>
<dbReference type="InParanoid" id="B5YIK4"/>
<keyword evidence="2" id="KW-0229">DNA integration</keyword>
<dbReference type="InterPro" id="IPR013762">
    <property type="entry name" value="Integrase-like_cat_sf"/>
</dbReference>
<evidence type="ECO:0000259" key="7">
    <source>
        <dbReference type="PROSITE" id="PS51900"/>
    </source>
</evidence>
<evidence type="ECO:0000313" key="9">
    <source>
        <dbReference type="Proteomes" id="UP000000718"/>
    </source>
</evidence>
<reference evidence="9" key="1">
    <citation type="submission" date="2008-08" db="EMBL/GenBank/DDBJ databases">
        <title>The complete genome sequence of Thermodesulfovibrio yellowstonii strain ATCC 51303 / DSM 11347 / YP87.</title>
        <authorList>
            <person name="Dodson R.J."/>
            <person name="Durkin A.S."/>
            <person name="Wu M."/>
            <person name="Eisen J."/>
            <person name="Sutton G."/>
        </authorList>
    </citation>
    <scope>NUCLEOTIDE SEQUENCE [LARGE SCALE GENOMIC DNA]</scope>
    <source>
        <strain evidence="9">ATCC 51303 / DSM 11347 / YP87</strain>
    </source>
</reference>
<dbReference type="PATRIC" id="fig|289376.4.peg.309"/>
<dbReference type="InterPro" id="IPR011010">
    <property type="entry name" value="DNA_brk_join_enz"/>
</dbReference>
<dbReference type="GO" id="GO:0009009">
    <property type="term" value="F:site-specific recombinase activity"/>
    <property type="evidence" value="ECO:0000318"/>
    <property type="project" value="GO_Central"/>
</dbReference>
<dbReference type="InterPro" id="IPR010998">
    <property type="entry name" value="Integrase_recombinase_N"/>
</dbReference>